<evidence type="ECO:0000256" key="1">
    <source>
        <dbReference type="SAM" id="Phobius"/>
    </source>
</evidence>
<reference evidence="2 3" key="1">
    <citation type="journal article" date="2021" name="Nat. Plants">
        <title>The Taxus genome provides insights into paclitaxel biosynthesis.</title>
        <authorList>
            <person name="Xiong X."/>
            <person name="Gou J."/>
            <person name="Liao Q."/>
            <person name="Li Y."/>
            <person name="Zhou Q."/>
            <person name="Bi G."/>
            <person name="Li C."/>
            <person name="Du R."/>
            <person name="Wang X."/>
            <person name="Sun T."/>
            <person name="Guo L."/>
            <person name="Liang H."/>
            <person name="Lu P."/>
            <person name="Wu Y."/>
            <person name="Zhang Z."/>
            <person name="Ro D.K."/>
            <person name="Shang Y."/>
            <person name="Huang S."/>
            <person name="Yan J."/>
        </authorList>
    </citation>
    <scope>NUCLEOTIDE SEQUENCE [LARGE SCALE GENOMIC DNA]</scope>
    <source>
        <strain evidence="2">Ta-2019</strain>
    </source>
</reference>
<comment type="caution">
    <text evidence="2">The sequence shown here is derived from an EMBL/GenBank/DDBJ whole genome shotgun (WGS) entry which is preliminary data.</text>
</comment>
<dbReference type="AlphaFoldDB" id="A0AA38GCW9"/>
<sequence>HLGEHSPLRASMILSASLSTMTYLALTKLLVGTPSVPAKGATHLPRQSLIIPLAPENPGLPLDAPSKLSFLQPSGG</sequence>
<feature type="non-terminal residue" evidence="2">
    <location>
        <position position="1"/>
    </location>
</feature>
<name>A0AA38GCW9_TAXCH</name>
<evidence type="ECO:0000313" key="2">
    <source>
        <dbReference type="EMBL" id="KAH9319598.1"/>
    </source>
</evidence>
<feature type="non-terminal residue" evidence="2">
    <location>
        <position position="76"/>
    </location>
</feature>
<dbReference type="EMBL" id="JAHRHJ020000004">
    <property type="protein sequence ID" value="KAH9319598.1"/>
    <property type="molecule type" value="Genomic_DNA"/>
</dbReference>
<accession>A0AA38GCW9</accession>
<keyword evidence="1" id="KW-0472">Membrane</keyword>
<gene>
    <name evidence="2" type="ORF">KI387_021367</name>
</gene>
<proteinExistence type="predicted"/>
<dbReference type="Proteomes" id="UP000824469">
    <property type="component" value="Unassembled WGS sequence"/>
</dbReference>
<feature type="transmembrane region" description="Helical" evidence="1">
    <location>
        <begin position="12"/>
        <end position="31"/>
    </location>
</feature>
<organism evidence="2 3">
    <name type="scientific">Taxus chinensis</name>
    <name type="common">Chinese yew</name>
    <name type="synonym">Taxus wallichiana var. chinensis</name>
    <dbReference type="NCBI Taxonomy" id="29808"/>
    <lineage>
        <taxon>Eukaryota</taxon>
        <taxon>Viridiplantae</taxon>
        <taxon>Streptophyta</taxon>
        <taxon>Embryophyta</taxon>
        <taxon>Tracheophyta</taxon>
        <taxon>Spermatophyta</taxon>
        <taxon>Pinopsida</taxon>
        <taxon>Pinidae</taxon>
        <taxon>Conifers II</taxon>
        <taxon>Cupressales</taxon>
        <taxon>Taxaceae</taxon>
        <taxon>Taxus</taxon>
    </lineage>
</organism>
<evidence type="ECO:0000313" key="3">
    <source>
        <dbReference type="Proteomes" id="UP000824469"/>
    </source>
</evidence>
<keyword evidence="1" id="KW-1133">Transmembrane helix</keyword>
<protein>
    <submittedName>
        <fullName evidence="2">Uncharacterized protein</fullName>
    </submittedName>
</protein>
<keyword evidence="3" id="KW-1185">Reference proteome</keyword>
<keyword evidence="1" id="KW-0812">Transmembrane</keyword>